<dbReference type="Gene3D" id="2.130.10.30">
    <property type="entry name" value="Regulator of chromosome condensation 1/beta-lactamase-inhibitor protein II"/>
    <property type="match status" value="2"/>
</dbReference>
<dbReference type="PROSITE" id="PS50012">
    <property type="entry name" value="RCC1_3"/>
    <property type="match status" value="3"/>
</dbReference>
<dbReference type="Gene3D" id="3.30.710.10">
    <property type="entry name" value="Potassium Channel Kv1.1, Chain A"/>
    <property type="match status" value="1"/>
</dbReference>
<proteinExistence type="predicted"/>
<protein>
    <recommendedName>
        <fullName evidence="3">BTB domain-containing protein</fullName>
    </recommendedName>
</protein>
<dbReference type="PROSITE" id="PS50097">
    <property type="entry name" value="BTB"/>
    <property type="match status" value="1"/>
</dbReference>
<dbReference type="EMBL" id="OZ034832">
    <property type="protein sequence ID" value="CAL1689519.1"/>
    <property type="molecule type" value="Genomic_DNA"/>
</dbReference>
<dbReference type="Pfam" id="PF00651">
    <property type="entry name" value="BTB"/>
    <property type="match status" value="1"/>
</dbReference>
<evidence type="ECO:0000259" key="3">
    <source>
        <dbReference type="PROSITE" id="PS50097"/>
    </source>
</evidence>
<dbReference type="AlphaFoldDB" id="A0AAV2PBX1"/>
<feature type="domain" description="BTB" evidence="3">
    <location>
        <begin position="457"/>
        <end position="524"/>
    </location>
</feature>
<organism evidence="4 5">
    <name type="scientific">Lasius platythorax</name>
    <dbReference type="NCBI Taxonomy" id="488582"/>
    <lineage>
        <taxon>Eukaryota</taxon>
        <taxon>Metazoa</taxon>
        <taxon>Ecdysozoa</taxon>
        <taxon>Arthropoda</taxon>
        <taxon>Hexapoda</taxon>
        <taxon>Insecta</taxon>
        <taxon>Pterygota</taxon>
        <taxon>Neoptera</taxon>
        <taxon>Endopterygota</taxon>
        <taxon>Hymenoptera</taxon>
        <taxon>Apocrita</taxon>
        <taxon>Aculeata</taxon>
        <taxon>Formicoidea</taxon>
        <taxon>Formicidae</taxon>
        <taxon>Formicinae</taxon>
        <taxon>Lasius</taxon>
        <taxon>Lasius</taxon>
    </lineage>
</organism>
<dbReference type="Proteomes" id="UP001497644">
    <property type="component" value="Chromosome 9"/>
</dbReference>
<dbReference type="SMART" id="SM00225">
    <property type="entry name" value="BTB"/>
    <property type="match status" value="1"/>
</dbReference>
<dbReference type="InterPro" id="IPR000210">
    <property type="entry name" value="BTB/POZ_dom"/>
</dbReference>
<accession>A0AAV2PBX1</accession>
<dbReference type="SUPFAM" id="SSF54695">
    <property type="entry name" value="POZ domain"/>
    <property type="match status" value="1"/>
</dbReference>
<dbReference type="InterPro" id="IPR051625">
    <property type="entry name" value="Signaling_Regulatory_Domain"/>
</dbReference>
<reference evidence="4" key="1">
    <citation type="submission" date="2024-04" db="EMBL/GenBank/DDBJ databases">
        <authorList>
            <consortium name="Molecular Ecology Group"/>
        </authorList>
    </citation>
    <scope>NUCLEOTIDE SEQUENCE</scope>
</reference>
<dbReference type="PANTHER" id="PTHR22872">
    <property type="entry name" value="BTK-BINDING PROTEIN-RELATED"/>
    <property type="match status" value="1"/>
</dbReference>
<evidence type="ECO:0000256" key="1">
    <source>
        <dbReference type="ARBA" id="ARBA00022737"/>
    </source>
</evidence>
<gene>
    <name evidence="4" type="ORF">LPLAT_LOCUS14429</name>
</gene>
<sequence length="617" mass="70780">MDRDQNEVVEDILQPSLRKLLLDECKILEVKKENDLRYNFTRKHPSELRNWSIFNLLSSEFISQIYMVMIFANGEANAAIIATTDKMVYANGEANAAIIATRDKMVYALGNNVNGQLGLEDVLTTRNRTLYPRKIEILCGKVIKKFVYCSKMCNSALTEKGEVYLWGNNKRPSRTIGSVTFRPPYQMKELNNEYIIDIACGTKYFLFLTKDGKVYFWGKENFLETYIADVLDDSSDDYIEVDIHASSLFVLINVLHDNLKGKKVVFIACGANFNIAVTDEDQVYSWGCNSCGQLGINDPPIMDTLHSFKTTPYKITTLSNKRIVKVVCGYAHTLALTNEGKLYTWGINDYGQSAMDRMNSHYPIMLKIQVKILDIAAVGSTSVALGSDGHIYIWGYWFGDKILEPMVTRFSNIYDVFTYDVPYMTYNLMFADEYEHIYETSNILKCLETEFDNSETSDFIIEVEGKSIHVHKFILIIRSLYFRNMFKHNGAKKDQNVIEHKQFSYIVYKAFLKYLYTEVIDLPVEEALELLDLANAYCDTKLKKHCNEFIKKGLTLSNVIAIYIAAIQGNIKDLEEYSFQFILKNTTAVVSQHFITMENKLRLDLTFRLAEAGAFKT</sequence>
<name>A0AAV2PBX1_9HYME</name>
<evidence type="ECO:0000313" key="5">
    <source>
        <dbReference type="Proteomes" id="UP001497644"/>
    </source>
</evidence>
<feature type="repeat" description="RCC1" evidence="2">
    <location>
        <begin position="340"/>
        <end position="388"/>
    </location>
</feature>
<dbReference type="PRINTS" id="PR00633">
    <property type="entry name" value="RCCNDNSATION"/>
</dbReference>
<keyword evidence="1" id="KW-0677">Repeat</keyword>
<evidence type="ECO:0000313" key="4">
    <source>
        <dbReference type="EMBL" id="CAL1689519.1"/>
    </source>
</evidence>
<dbReference type="CDD" id="cd18298">
    <property type="entry name" value="BTB_POZ_RCBTB1_2"/>
    <property type="match status" value="1"/>
</dbReference>
<keyword evidence="5" id="KW-1185">Reference proteome</keyword>
<dbReference type="Pfam" id="PF25390">
    <property type="entry name" value="WD40_RLD"/>
    <property type="match status" value="1"/>
</dbReference>
<dbReference type="PANTHER" id="PTHR22872:SF10">
    <property type="entry name" value="ULTRAVIOLET-B RECEPTOR UVR8"/>
    <property type="match status" value="1"/>
</dbReference>
<dbReference type="InterPro" id="IPR058923">
    <property type="entry name" value="RCC1-like_dom"/>
</dbReference>
<feature type="repeat" description="RCC1" evidence="2">
    <location>
        <begin position="161"/>
        <end position="211"/>
    </location>
</feature>
<dbReference type="SUPFAM" id="SSF50985">
    <property type="entry name" value="RCC1/BLIP-II"/>
    <property type="match status" value="2"/>
</dbReference>
<evidence type="ECO:0000256" key="2">
    <source>
        <dbReference type="PROSITE-ProRule" id="PRU00235"/>
    </source>
</evidence>
<feature type="repeat" description="RCC1" evidence="2">
    <location>
        <begin position="281"/>
        <end position="339"/>
    </location>
</feature>
<dbReference type="InterPro" id="IPR009091">
    <property type="entry name" value="RCC1/BLIP-II"/>
</dbReference>
<dbReference type="InterPro" id="IPR000408">
    <property type="entry name" value="Reg_chr_condens"/>
</dbReference>
<dbReference type="InterPro" id="IPR011333">
    <property type="entry name" value="SKP1/BTB/POZ_sf"/>
</dbReference>